<dbReference type="InterPro" id="IPR048419">
    <property type="entry name" value="Topless_Znf"/>
</dbReference>
<dbReference type="PROSITE" id="PS50896">
    <property type="entry name" value="LISH"/>
    <property type="match status" value="1"/>
</dbReference>
<dbReference type="Gene3D" id="2.130.10.10">
    <property type="entry name" value="YVTN repeat-like/Quinoprotein amine dehydrogenase"/>
    <property type="match status" value="4"/>
</dbReference>
<dbReference type="Pfam" id="PF00400">
    <property type="entry name" value="WD40"/>
    <property type="match status" value="2"/>
</dbReference>
<evidence type="ECO:0000259" key="5">
    <source>
        <dbReference type="PROSITE" id="PS50897"/>
    </source>
</evidence>
<organism evidence="6 7">
    <name type="scientific">Dipteronia dyeriana</name>
    <dbReference type="NCBI Taxonomy" id="168575"/>
    <lineage>
        <taxon>Eukaryota</taxon>
        <taxon>Viridiplantae</taxon>
        <taxon>Streptophyta</taxon>
        <taxon>Embryophyta</taxon>
        <taxon>Tracheophyta</taxon>
        <taxon>Spermatophyta</taxon>
        <taxon>Magnoliopsida</taxon>
        <taxon>eudicotyledons</taxon>
        <taxon>Gunneridae</taxon>
        <taxon>Pentapetalae</taxon>
        <taxon>rosids</taxon>
        <taxon>malvids</taxon>
        <taxon>Sapindales</taxon>
        <taxon>Sapindaceae</taxon>
        <taxon>Hippocastanoideae</taxon>
        <taxon>Acereae</taxon>
        <taxon>Dipteronia</taxon>
    </lineage>
</organism>
<evidence type="ECO:0000256" key="2">
    <source>
        <dbReference type="ARBA" id="ARBA00022737"/>
    </source>
</evidence>
<protein>
    <recommendedName>
        <fullName evidence="5">CTLH domain-containing protein</fullName>
    </recommendedName>
</protein>
<evidence type="ECO:0000313" key="7">
    <source>
        <dbReference type="Proteomes" id="UP001280121"/>
    </source>
</evidence>
<dbReference type="InterPro" id="IPR054532">
    <property type="entry name" value="TPL_SMU1_LisH-like"/>
</dbReference>
<keyword evidence="2" id="KW-0677">Repeat</keyword>
<dbReference type="PANTHER" id="PTHR44083">
    <property type="entry name" value="TOPLESS-RELATED PROTEIN 1-RELATED"/>
    <property type="match status" value="1"/>
</dbReference>
<dbReference type="InterPro" id="IPR036322">
    <property type="entry name" value="WD40_repeat_dom_sf"/>
</dbReference>
<dbReference type="Proteomes" id="UP001280121">
    <property type="component" value="Unassembled WGS sequence"/>
</dbReference>
<dbReference type="PROSITE" id="PS50082">
    <property type="entry name" value="WD_REPEATS_2"/>
    <property type="match status" value="2"/>
</dbReference>
<dbReference type="Pfam" id="PF17814">
    <property type="entry name" value="LisH_TPL"/>
    <property type="match status" value="1"/>
</dbReference>
<dbReference type="InterPro" id="IPR027728">
    <property type="entry name" value="Topless_fam"/>
</dbReference>
<evidence type="ECO:0000313" key="6">
    <source>
        <dbReference type="EMBL" id="KAK2658469.1"/>
    </source>
</evidence>
<dbReference type="InterPro" id="IPR056154">
    <property type="entry name" value="Beta-prop_IFT140_1st"/>
</dbReference>
<dbReference type="AlphaFoldDB" id="A0AAD9XFG4"/>
<feature type="compositionally biased region" description="Low complexity" evidence="4">
    <location>
        <begin position="1112"/>
        <end position="1134"/>
    </location>
</feature>
<keyword evidence="7" id="KW-1185">Reference proteome</keyword>
<accession>A0AAD9XFG4</accession>
<evidence type="ECO:0000256" key="3">
    <source>
        <dbReference type="PROSITE-ProRule" id="PRU00221"/>
    </source>
</evidence>
<dbReference type="InterPro" id="IPR015943">
    <property type="entry name" value="WD40/YVTN_repeat-like_dom_sf"/>
</dbReference>
<feature type="domain" description="CTLH" evidence="5">
    <location>
        <begin position="34"/>
        <end position="92"/>
    </location>
</feature>
<dbReference type="Pfam" id="PF21889">
    <property type="entry name" value="TPR1-like_2nd"/>
    <property type="match status" value="1"/>
</dbReference>
<dbReference type="SUPFAM" id="SSF50978">
    <property type="entry name" value="WD40 repeat-like"/>
    <property type="match status" value="2"/>
</dbReference>
<feature type="region of interest" description="Disordered" evidence="4">
    <location>
        <begin position="1096"/>
        <end position="1134"/>
    </location>
</feature>
<feature type="repeat" description="WD" evidence="3">
    <location>
        <begin position="448"/>
        <end position="491"/>
    </location>
</feature>
<dbReference type="InterPro" id="IPR054080">
    <property type="entry name" value="TPR1-like_2nd"/>
</dbReference>
<dbReference type="InterPro" id="IPR006595">
    <property type="entry name" value="CTLH_C"/>
</dbReference>
<dbReference type="InterPro" id="IPR006594">
    <property type="entry name" value="LisH"/>
</dbReference>
<dbReference type="FunFam" id="2.130.10.10:FF:000558">
    <property type="entry name" value="Topless-related protein 1"/>
    <property type="match status" value="1"/>
</dbReference>
<dbReference type="Pfam" id="PF23383">
    <property type="entry name" value="Beta-prop_IFT140_1st"/>
    <property type="match status" value="1"/>
</dbReference>
<dbReference type="PROSITE" id="PS50294">
    <property type="entry name" value="WD_REPEATS_REGION"/>
    <property type="match status" value="1"/>
</dbReference>
<name>A0AAD9XFG4_9ROSI</name>
<dbReference type="SMART" id="SM00667">
    <property type="entry name" value="LisH"/>
    <property type="match status" value="1"/>
</dbReference>
<dbReference type="Pfam" id="PF21359">
    <property type="entry name" value="zf_topless"/>
    <property type="match status" value="1"/>
</dbReference>
<reference evidence="6" key="1">
    <citation type="journal article" date="2023" name="Plant J.">
        <title>Genome sequences and population genomics provide insights into the demographic history, inbreeding, and mutation load of two 'living fossil' tree species of Dipteronia.</title>
        <authorList>
            <person name="Feng Y."/>
            <person name="Comes H.P."/>
            <person name="Chen J."/>
            <person name="Zhu S."/>
            <person name="Lu R."/>
            <person name="Zhang X."/>
            <person name="Li P."/>
            <person name="Qiu J."/>
            <person name="Olsen K.M."/>
            <person name="Qiu Y."/>
        </authorList>
    </citation>
    <scope>NUCLEOTIDE SEQUENCE</scope>
    <source>
        <strain evidence="6">KIB01</strain>
    </source>
</reference>
<gene>
    <name evidence="6" type="ORF">Ddye_005002</name>
</gene>
<dbReference type="SMART" id="SM00320">
    <property type="entry name" value="WD40"/>
    <property type="match status" value="11"/>
</dbReference>
<keyword evidence="1 3" id="KW-0853">WD repeat</keyword>
<dbReference type="InterPro" id="IPR001680">
    <property type="entry name" value="WD40_rpt"/>
</dbReference>
<dbReference type="SMART" id="SM00668">
    <property type="entry name" value="CTLH"/>
    <property type="match status" value="1"/>
</dbReference>
<dbReference type="GO" id="GO:0006355">
    <property type="term" value="P:regulation of DNA-templated transcription"/>
    <property type="evidence" value="ECO:0007669"/>
    <property type="project" value="InterPro"/>
</dbReference>
<feature type="repeat" description="WD" evidence="3">
    <location>
        <begin position="918"/>
        <end position="959"/>
    </location>
</feature>
<evidence type="ECO:0000256" key="4">
    <source>
        <dbReference type="SAM" id="MobiDB-lite"/>
    </source>
</evidence>
<dbReference type="EMBL" id="JANJYI010000002">
    <property type="protein sequence ID" value="KAK2658469.1"/>
    <property type="molecule type" value="Genomic_DNA"/>
</dbReference>
<dbReference type="PROSITE" id="PS50897">
    <property type="entry name" value="CTLH"/>
    <property type="match status" value="1"/>
</dbReference>
<comment type="caution">
    <text evidence="6">The sequence shown here is derived from an EMBL/GenBank/DDBJ whole genome shotgun (WGS) entry which is preliminary data.</text>
</comment>
<proteinExistence type="predicted"/>
<dbReference type="PANTHER" id="PTHR44083:SF5">
    <property type="entry name" value="PROTEIN TOPLESS-RELATED PROTEIN 2"/>
    <property type="match status" value="1"/>
</dbReference>
<evidence type="ECO:0000256" key="1">
    <source>
        <dbReference type="ARBA" id="ARBA00022574"/>
    </source>
</evidence>
<sequence length="1134" mass="125031">MSSLSRELVFLILQFLDEEKFKETVHKLEQESGFFFNMKHFEDQVQAGEWDEVERYLCGFTKVEDNRYSMKIFFEIRKQKYLEALDRQDRAKAVEILVKDLKVFASFNEELFKEITQLLTLDNFRQNEQLSKYGDTKSARNIMLVELKKLIEANPLFRDKLVFPTFKSSRLRTLINQSLNWQHQLCKNPRPNPDIKTLFTDHSCTLTTNGARPPPTNNPLVGPIPKAGAFPPIGGHGPFQPVVSPSPGAIAGWMSSNSPSLAHPAVAAPPPGLLQPSSAAAFLKHPRTPTGMTAMDYQSADSEHLMKRIRTGQSDEVSFAGVTHTPNVYSQDDLAKTVVRTLNQGSNVMSMDFHPQHQTILLVGTNVGDISLWEVGSRERMAHKPFKVWDIPTASMQLQTALLNDAAISVNRCVWGPDGLMLGVAFSKHIVQIYTYNPTGELRRHFEIDAHVGGVNDIAFAHPNKQLCIVTCGDDKMIKVWDAVGGRTQHTFEGHEAPVYSVCPHHKENIQFIFSTAIDGKIKAWLYDCLGSRVDYDAPGHWCTMMSYSADGTRLFSCGTSKEGESHLVEWNETEGAIKRAYSGFRKRSLGVVQFDTTRNRFLAAGDEFQIKFWDMDNTNMLTAVEADGGLPASPRLRFNKEGSLLAVTTSDNGIKILANSDGLRLIRMLESRAVDKNRTTSEPISSKPLIVNTLGPVTNVSGAMAPTLERPDRVQPAVSISGLGSIDSSRLDVKQRILDEAEKIKSWKSPDITESSQLKALRLPDSIAASKVVCLIYTNSGLALLALASNAVHKLWKWQRSERNPSGKATAYVVPQLWQPPSGTLMTNDLNDSKPAEESAACIALSKNDSYVMSASGGKVSLFNMMTFKVMTMFMSPPPAATYLAFHPQDNNIIAIGMEDSTIQIYNVRVDEVKTKLKGHQNRITGLAFSQTLNALVSSGADAQLCMWSIDKWEKLKSRFIQAPAGRQSPLAGETKVQFHNDQTHLLVVHESQVAVYDKLECSRSWSPKDTLSAPISSAIYSCDGLLVYAGFCDGAVGVFDADSLRLRCRIAPSAYIPSFTVSSNVGHPLVIAAHPSEPNQIALGMSDGTVHVVEPSDGELKWGGAPSQDNGSLPSNSSNPSLSGQPSELPSR</sequence>